<dbReference type="AlphaFoldDB" id="A0A176VGB9"/>
<evidence type="ECO:0000313" key="3">
    <source>
        <dbReference type="Proteomes" id="UP000077202"/>
    </source>
</evidence>
<feature type="region of interest" description="Disordered" evidence="1">
    <location>
        <begin position="1"/>
        <end position="23"/>
    </location>
</feature>
<name>A0A176VGB9_MARPO</name>
<proteinExistence type="predicted"/>
<accession>A0A176VGB9</accession>
<evidence type="ECO:0000256" key="1">
    <source>
        <dbReference type="SAM" id="MobiDB-lite"/>
    </source>
</evidence>
<organism evidence="2 3">
    <name type="scientific">Marchantia polymorpha subsp. ruderalis</name>
    <dbReference type="NCBI Taxonomy" id="1480154"/>
    <lineage>
        <taxon>Eukaryota</taxon>
        <taxon>Viridiplantae</taxon>
        <taxon>Streptophyta</taxon>
        <taxon>Embryophyta</taxon>
        <taxon>Marchantiophyta</taxon>
        <taxon>Marchantiopsida</taxon>
        <taxon>Marchantiidae</taxon>
        <taxon>Marchantiales</taxon>
        <taxon>Marchantiaceae</taxon>
        <taxon>Marchantia</taxon>
    </lineage>
</organism>
<dbReference type="EMBL" id="LVLJ01003865">
    <property type="protein sequence ID" value="OAE19432.1"/>
    <property type="molecule type" value="Genomic_DNA"/>
</dbReference>
<dbReference type="Proteomes" id="UP000077202">
    <property type="component" value="Unassembled WGS sequence"/>
</dbReference>
<gene>
    <name evidence="2" type="ORF">AXG93_4273s1280</name>
</gene>
<reference evidence="2" key="1">
    <citation type="submission" date="2016-03" db="EMBL/GenBank/DDBJ databases">
        <title>Mechanisms controlling the formation of the plant cell surface in tip-growing cells are functionally conserved among land plants.</title>
        <authorList>
            <person name="Honkanen S."/>
            <person name="Jones V.A."/>
            <person name="Morieri G."/>
            <person name="Champion C."/>
            <person name="Hetherington A.J."/>
            <person name="Kelly S."/>
            <person name="Saint-Marcoux D."/>
            <person name="Proust H."/>
            <person name="Prescott H."/>
            <person name="Dolan L."/>
        </authorList>
    </citation>
    <scope>NUCLEOTIDE SEQUENCE [LARGE SCALE GENOMIC DNA]</scope>
    <source>
        <tissue evidence="2">Whole gametophyte</tissue>
    </source>
</reference>
<comment type="caution">
    <text evidence="2">The sequence shown here is derived from an EMBL/GenBank/DDBJ whole genome shotgun (WGS) entry which is preliminary data.</text>
</comment>
<evidence type="ECO:0000313" key="2">
    <source>
        <dbReference type="EMBL" id="OAE19432.1"/>
    </source>
</evidence>
<sequence>MVGGRKESLASFGAKRGNSSHAISRRQVICTNWQAELLAKPERDAEEPIVARDPRTAIEFDQKFSPRGITATRQGLNVPSIVATIRTKMEDTASHVGNTRLK</sequence>
<protein>
    <submittedName>
        <fullName evidence="2">Uncharacterized protein</fullName>
    </submittedName>
</protein>
<keyword evidence="3" id="KW-1185">Reference proteome</keyword>